<dbReference type="InterPro" id="IPR028584">
    <property type="entry name" value="Cellobiose_2_epim"/>
</dbReference>
<evidence type="ECO:0000313" key="6">
    <source>
        <dbReference type="Proteomes" id="UP000660862"/>
    </source>
</evidence>
<organism evidence="5 6">
    <name type="scientific">Parapedobacter pyrenivorans</name>
    <dbReference type="NCBI Taxonomy" id="1305674"/>
    <lineage>
        <taxon>Bacteria</taxon>
        <taxon>Pseudomonadati</taxon>
        <taxon>Bacteroidota</taxon>
        <taxon>Sphingobacteriia</taxon>
        <taxon>Sphingobacteriales</taxon>
        <taxon>Sphingobacteriaceae</taxon>
        <taxon>Parapedobacter</taxon>
    </lineage>
</organism>
<dbReference type="AlphaFoldDB" id="A0A917HPB9"/>
<dbReference type="Pfam" id="PF07221">
    <property type="entry name" value="GlcNAc_2-epim"/>
    <property type="match status" value="1"/>
</dbReference>
<dbReference type="RefSeq" id="WP_188505495.1">
    <property type="nucleotide sequence ID" value="NZ_BMER01000001.1"/>
</dbReference>
<gene>
    <name evidence="5" type="ORF">GCM10007415_17500</name>
</gene>
<evidence type="ECO:0000256" key="3">
    <source>
        <dbReference type="ARBA" id="ARBA00023235"/>
    </source>
</evidence>
<dbReference type="InterPro" id="IPR010819">
    <property type="entry name" value="AGE/CE"/>
</dbReference>
<comment type="catalytic activity">
    <reaction evidence="1 4">
        <text>D-cellobiose = beta-D-glucosyl-(1-&gt;4)-D-mannopyranose</text>
        <dbReference type="Rhea" id="RHEA:23384"/>
        <dbReference type="ChEBI" id="CHEBI:17057"/>
        <dbReference type="ChEBI" id="CHEBI:47931"/>
        <dbReference type="EC" id="5.1.3.11"/>
    </reaction>
</comment>
<comment type="caution">
    <text evidence="5">The sequence shown here is derived from an EMBL/GenBank/DDBJ whole genome shotgun (WGS) entry which is preliminary data.</text>
</comment>
<dbReference type="EC" id="5.1.3.11" evidence="4"/>
<evidence type="ECO:0000313" key="5">
    <source>
        <dbReference type="EMBL" id="GGG84734.1"/>
    </source>
</evidence>
<name>A0A917HPB9_9SPHI</name>
<dbReference type="Gene3D" id="1.50.10.10">
    <property type="match status" value="1"/>
</dbReference>
<evidence type="ECO:0000256" key="2">
    <source>
        <dbReference type="ARBA" id="ARBA00008558"/>
    </source>
</evidence>
<accession>A0A917HPB9</accession>
<evidence type="ECO:0000256" key="1">
    <source>
        <dbReference type="ARBA" id="ARBA00001470"/>
    </source>
</evidence>
<reference evidence="5" key="2">
    <citation type="submission" date="2020-09" db="EMBL/GenBank/DDBJ databases">
        <authorList>
            <person name="Sun Q."/>
            <person name="Zhou Y."/>
        </authorList>
    </citation>
    <scope>NUCLEOTIDE SEQUENCE</scope>
    <source>
        <strain evidence="5">CGMCC 1.12195</strain>
    </source>
</reference>
<keyword evidence="6" id="KW-1185">Reference proteome</keyword>
<comment type="function">
    <text evidence="4">Catalyzes the reversible epimerization of cellobiose to 4-O-beta-D-glucopyranosyl-D-mannose (Glc-Man).</text>
</comment>
<dbReference type="InterPro" id="IPR012341">
    <property type="entry name" value="6hp_glycosidase-like_sf"/>
</dbReference>
<dbReference type="Proteomes" id="UP000660862">
    <property type="component" value="Unassembled WGS sequence"/>
</dbReference>
<comment type="similarity">
    <text evidence="2">Belongs to the N-acylglucosamine 2-epimerase family.</text>
</comment>
<comment type="similarity">
    <text evidence="4">Belongs to the cellobiose 2-epimerase family.</text>
</comment>
<proteinExistence type="inferred from homology"/>
<evidence type="ECO:0000256" key="4">
    <source>
        <dbReference type="HAMAP-Rule" id="MF_00929"/>
    </source>
</evidence>
<dbReference type="PANTHER" id="PTHR15108">
    <property type="entry name" value="N-ACYLGLUCOSAMINE-2-EPIMERASE"/>
    <property type="match status" value="1"/>
</dbReference>
<dbReference type="SUPFAM" id="SSF48208">
    <property type="entry name" value="Six-hairpin glycosidases"/>
    <property type="match status" value="1"/>
</dbReference>
<dbReference type="InterPro" id="IPR008928">
    <property type="entry name" value="6-hairpin_glycosidase_sf"/>
</dbReference>
<protein>
    <recommendedName>
        <fullName evidence="4">Cellobiose 2-epimerase</fullName>
        <shortName evidence="4">CE</shortName>
        <ecNumber evidence="4">5.1.3.11</ecNumber>
    </recommendedName>
</protein>
<dbReference type="EMBL" id="BMER01000001">
    <property type="protein sequence ID" value="GGG84734.1"/>
    <property type="molecule type" value="Genomic_DNA"/>
</dbReference>
<dbReference type="GO" id="GO:0005975">
    <property type="term" value="P:carbohydrate metabolic process"/>
    <property type="evidence" value="ECO:0007669"/>
    <property type="project" value="InterPro"/>
</dbReference>
<reference evidence="5" key="1">
    <citation type="journal article" date="2014" name="Int. J. Syst. Evol. Microbiol.">
        <title>Complete genome sequence of Corynebacterium casei LMG S-19264T (=DSM 44701T), isolated from a smear-ripened cheese.</title>
        <authorList>
            <consortium name="US DOE Joint Genome Institute (JGI-PGF)"/>
            <person name="Walter F."/>
            <person name="Albersmeier A."/>
            <person name="Kalinowski J."/>
            <person name="Ruckert C."/>
        </authorList>
    </citation>
    <scope>NUCLEOTIDE SEQUENCE</scope>
    <source>
        <strain evidence="5">CGMCC 1.12195</strain>
    </source>
</reference>
<dbReference type="HAMAP" id="MF_00929">
    <property type="entry name" value="Cellobiose_2_epim"/>
    <property type="match status" value="1"/>
</dbReference>
<dbReference type="GO" id="GO:0047736">
    <property type="term" value="F:cellobiose epimerase activity"/>
    <property type="evidence" value="ECO:0007669"/>
    <property type="project" value="UniProtKB-UniRule"/>
</dbReference>
<keyword evidence="3 4" id="KW-0413">Isomerase</keyword>
<sequence>MNVSSDKIKPYQLKGVEFETELHRILAYWGRVVFDNTNARFHPKVDVANRAYNEAPAGSVMYARILWAFSAGYLHAATPHYLKMANTAYRYIRQHFVDPEYGGVYWSLQPDGSAADSRKQIYAIAFTIYGLAEYYKINADPTVLAQAKQLYQCIEQYSLDRQHGGYIEAFHRDWTPTNQLRLSAKDDNEKKTLNTHLHILEAYTNLYTIWPNDTLKQRIAGILQLFEQHFITDHGHLRLFFDEQWQSKSSLQSFGHDIEASWLICEASQAIHGGQVTDTVRSLCLRLAHASLEWVDESGALPYELNPITNQLNAEKHWWVQAEAVVGFYRAGLLSGDNRYIASAARSWQYITDYLIDHQHGEWHWGRDETGQIIVYEDKAGFWKCPYHNSRCCLQLMQLMG</sequence>